<evidence type="ECO:0000313" key="9">
    <source>
        <dbReference type="EMBL" id="CDG85271.1"/>
    </source>
</evidence>
<feature type="transmembrane region" description="Helical" evidence="8">
    <location>
        <begin position="142"/>
        <end position="165"/>
    </location>
</feature>
<dbReference type="KEGG" id="jag:GJA_4664"/>
<dbReference type="PANTHER" id="PTHR30269">
    <property type="entry name" value="TRANSMEMBRANE PROTEIN YFCA"/>
    <property type="match status" value="1"/>
</dbReference>
<feature type="transmembrane region" description="Helical" evidence="8">
    <location>
        <begin position="211"/>
        <end position="229"/>
    </location>
</feature>
<evidence type="ECO:0000256" key="5">
    <source>
        <dbReference type="ARBA" id="ARBA00022692"/>
    </source>
</evidence>
<evidence type="ECO:0000256" key="6">
    <source>
        <dbReference type="ARBA" id="ARBA00022989"/>
    </source>
</evidence>
<keyword evidence="7 8" id="KW-0472">Membrane</keyword>
<keyword evidence="6 8" id="KW-1133">Transmembrane helix</keyword>
<keyword evidence="3" id="KW-0813">Transport</keyword>
<dbReference type="eggNOG" id="COG0730">
    <property type="taxonomic scope" value="Bacteria"/>
</dbReference>
<dbReference type="HOGENOM" id="CLU_054750_7_1_4"/>
<dbReference type="STRING" id="1349767.GJA_4664"/>
<feature type="transmembrane region" description="Helical" evidence="8">
    <location>
        <begin position="110"/>
        <end position="130"/>
    </location>
</feature>
<comment type="subcellular location">
    <subcellularLocation>
        <location evidence="1 8">Cell membrane</location>
        <topology evidence="1 8">Multi-pass membrane protein</topology>
    </subcellularLocation>
</comment>
<dbReference type="Pfam" id="PF01925">
    <property type="entry name" value="TauE"/>
    <property type="match status" value="1"/>
</dbReference>
<evidence type="ECO:0000313" key="10">
    <source>
        <dbReference type="Proteomes" id="UP000027604"/>
    </source>
</evidence>
<dbReference type="InterPro" id="IPR052017">
    <property type="entry name" value="TSUP"/>
</dbReference>
<dbReference type="RefSeq" id="WP_051781232.1">
    <property type="nucleotide sequence ID" value="NZ_BCTH01000021.1"/>
</dbReference>
<feature type="transmembrane region" description="Helical" evidence="8">
    <location>
        <begin position="235"/>
        <end position="254"/>
    </location>
</feature>
<evidence type="ECO:0000256" key="3">
    <source>
        <dbReference type="ARBA" id="ARBA00022448"/>
    </source>
</evidence>
<name>W0VBK9_9BURK</name>
<feature type="transmembrane region" description="Helical" evidence="8">
    <location>
        <begin position="177"/>
        <end position="199"/>
    </location>
</feature>
<evidence type="ECO:0000256" key="8">
    <source>
        <dbReference type="RuleBase" id="RU363041"/>
    </source>
</evidence>
<accession>W0VBK9</accession>
<dbReference type="GO" id="GO:0005886">
    <property type="term" value="C:plasma membrane"/>
    <property type="evidence" value="ECO:0007669"/>
    <property type="project" value="UniProtKB-SubCell"/>
</dbReference>
<dbReference type="PATRIC" id="fig|1349767.4.peg.1297"/>
<dbReference type="InterPro" id="IPR002781">
    <property type="entry name" value="TM_pro_TauE-like"/>
</dbReference>
<dbReference type="OrthoDB" id="9800873at2"/>
<dbReference type="PANTHER" id="PTHR30269:SF32">
    <property type="entry name" value="MEMBRANE TRANSPORTER PROTEIN-RELATED"/>
    <property type="match status" value="1"/>
</dbReference>
<keyword evidence="5 8" id="KW-0812">Transmembrane</keyword>
<evidence type="ECO:0000256" key="7">
    <source>
        <dbReference type="ARBA" id="ARBA00023136"/>
    </source>
</evidence>
<comment type="similarity">
    <text evidence="2 8">Belongs to the 4-toluene sulfonate uptake permease (TSUP) (TC 2.A.102) family.</text>
</comment>
<keyword evidence="10" id="KW-1185">Reference proteome</keyword>
<proteinExistence type="inferred from homology"/>
<gene>
    <name evidence="9" type="ORF">GJA_4664</name>
</gene>
<dbReference type="EMBL" id="HG322949">
    <property type="protein sequence ID" value="CDG85271.1"/>
    <property type="molecule type" value="Genomic_DNA"/>
</dbReference>
<protein>
    <recommendedName>
        <fullName evidence="8">Probable membrane transporter protein</fullName>
    </recommendedName>
</protein>
<evidence type="ECO:0000256" key="2">
    <source>
        <dbReference type="ARBA" id="ARBA00009142"/>
    </source>
</evidence>
<dbReference type="AlphaFoldDB" id="W0VBK9"/>
<keyword evidence="4 8" id="KW-1003">Cell membrane</keyword>
<sequence length="259" mass="26258">MENYLPLSLLNPQSATLPLAIGASFMLAGLVKGVVGLGLPTVAMGLLSLLMPPMEAAALLIVPSMVTNVWQLAAGPGLAPLLRRLWPMLLAVCGGTLAGGALLPRDGGPAAAIALGLALVLYALAGLAAVRMAVPRAWEARLAPLIGLATGALTSATGVFVLPAVPYLQGLGLAKDALVQALGLAFTVSTMALAASLALQGAFSAGAASHSLYALLPALGGMLIGQWLRQHLQPALFQQCFFAGLLLLGLHSTLRPLLA</sequence>
<organism evidence="9 10">
    <name type="scientific">Janthinobacterium agaricidamnosum NBRC 102515 = DSM 9628</name>
    <dbReference type="NCBI Taxonomy" id="1349767"/>
    <lineage>
        <taxon>Bacteria</taxon>
        <taxon>Pseudomonadati</taxon>
        <taxon>Pseudomonadota</taxon>
        <taxon>Betaproteobacteria</taxon>
        <taxon>Burkholderiales</taxon>
        <taxon>Oxalobacteraceae</taxon>
        <taxon>Janthinobacterium</taxon>
    </lineage>
</organism>
<evidence type="ECO:0000256" key="1">
    <source>
        <dbReference type="ARBA" id="ARBA00004651"/>
    </source>
</evidence>
<reference evidence="9 10" key="1">
    <citation type="journal article" date="2015" name="Genome Announc.">
        <title>Genome Sequence of Mushroom Soft-Rot Pathogen Janthinobacterium agaricidamnosum.</title>
        <authorList>
            <person name="Graupner K."/>
            <person name="Lackner G."/>
            <person name="Hertweck C."/>
        </authorList>
    </citation>
    <scope>NUCLEOTIDE SEQUENCE [LARGE SCALE GENOMIC DNA]</scope>
    <source>
        <strain evidence="10">NBRC 102515 / DSM 9628</strain>
    </source>
</reference>
<evidence type="ECO:0000256" key="4">
    <source>
        <dbReference type="ARBA" id="ARBA00022475"/>
    </source>
</evidence>
<dbReference type="Proteomes" id="UP000027604">
    <property type="component" value="Chromosome I"/>
</dbReference>
<feature type="transmembrane region" description="Helical" evidence="8">
    <location>
        <begin position="21"/>
        <end position="50"/>
    </location>
</feature>